<dbReference type="OMA" id="DKYTASM"/>
<accession>A0A0A1UH40</accession>
<dbReference type="GeneID" id="14893645"/>
<evidence type="ECO:0000256" key="1">
    <source>
        <dbReference type="ARBA" id="ARBA00009993"/>
    </source>
</evidence>
<dbReference type="FunFam" id="3.30.710.10:FF:000026">
    <property type="entry name" value="E3 ubiquitin ligase complex SCF subunit"/>
    <property type="match status" value="1"/>
</dbReference>
<protein>
    <submittedName>
        <fullName evidence="8">Glycoprotein FP21, putative</fullName>
    </submittedName>
</protein>
<evidence type="ECO:0000313" key="8">
    <source>
        <dbReference type="EMBL" id="ELP94623.1"/>
    </source>
</evidence>
<dbReference type="SMART" id="SM00512">
    <property type="entry name" value="Skp1"/>
    <property type="match status" value="1"/>
</dbReference>
<dbReference type="PIRSF" id="PIRSF028729">
    <property type="entry name" value="E3_ubiquit_lig_SCF_Skp"/>
    <property type="match status" value="1"/>
</dbReference>
<keyword evidence="3" id="KW-0379">Hydroxylation</keyword>
<dbReference type="Pfam" id="PF01466">
    <property type="entry name" value="Skp1"/>
    <property type="match status" value="1"/>
</dbReference>
<dbReference type="KEGG" id="eiv:EIN_498130"/>
<dbReference type="PANTHER" id="PTHR11165">
    <property type="entry name" value="SKP1"/>
    <property type="match status" value="1"/>
</dbReference>
<dbReference type="CDD" id="cd18322">
    <property type="entry name" value="BTB_POZ_SKP1"/>
    <property type="match status" value="1"/>
</dbReference>
<feature type="domain" description="SKP1 component dimerisation" evidence="6">
    <location>
        <begin position="111"/>
        <end position="158"/>
    </location>
</feature>
<dbReference type="GO" id="GO:1990444">
    <property type="term" value="F:F-box domain binding"/>
    <property type="evidence" value="ECO:0007669"/>
    <property type="project" value="UniProtKB-ARBA"/>
</dbReference>
<dbReference type="Pfam" id="PF03931">
    <property type="entry name" value="Skp1_POZ"/>
    <property type="match status" value="1"/>
</dbReference>
<evidence type="ECO:0000313" key="9">
    <source>
        <dbReference type="Proteomes" id="UP000014680"/>
    </source>
</evidence>
<evidence type="ECO:0000256" key="3">
    <source>
        <dbReference type="ARBA" id="ARBA00023278"/>
    </source>
</evidence>
<dbReference type="EMBL" id="KB206184">
    <property type="protein sequence ID" value="ELP94623.1"/>
    <property type="molecule type" value="Genomic_DNA"/>
</dbReference>
<reference evidence="8 9" key="1">
    <citation type="submission" date="2012-10" db="EMBL/GenBank/DDBJ databases">
        <authorList>
            <person name="Zafar N."/>
            <person name="Inman J."/>
            <person name="Hall N."/>
            <person name="Lorenzi H."/>
            <person name="Caler E."/>
        </authorList>
    </citation>
    <scope>NUCLEOTIDE SEQUENCE [LARGE SCALE GENOMIC DNA]</scope>
    <source>
        <strain evidence="8 9">IP1</strain>
    </source>
</reference>
<proteinExistence type="inferred from homology"/>
<dbReference type="GO" id="GO:0071987">
    <property type="term" value="F:WD40-repeat domain binding"/>
    <property type="evidence" value="ECO:0007669"/>
    <property type="project" value="UniProtKB-ARBA"/>
</dbReference>
<dbReference type="InterPro" id="IPR036296">
    <property type="entry name" value="SKP1-like_dim_sf"/>
</dbReference>
<dbReference type="Proteomes" id="UP000014680">
    <property type="component" value="Unassembled WGS sequence"/>
</dbReference>
<dbReference type="InterPro" id="IPR016897">
    <property type="entry name" value="SKP1"/>
</dbReference>
<dbReference type="SUPFAM" id="SSF81382">
    <property type="entry name" value="Skp1 dimerisation domain-like"/>
    <property type="match status" value="1"/>
</dbReference>
<comment type="similarity">
    <text evidence="1 5">Belongs to the SKP1 family.</text>
</comment>
<keyword evidence="9" id="KW-1185">Reference proteome</keyword>
<dbReference type="InterPro" id="IPR001232">
    <property type="entry name" value="SKP1-like"/>
</dbReference>
<dbReference type="GO" id="GO:0006511">
    <property type="term" value="P:ubiquitin-dependent protein catabolic process"/>
    <property type="evidence" value="ECO:0007669"/>
    <property type="project" value="InterPro"/>
</dbReference>
<dbReference type="GO" id="GO:0016567">
    <property type="term" value="P:protein ubiquitination"/>
    <property type="evidence" value="ECO:0007669"/>
    <property type="project" value="UniProtKB-UniPathway"/>
</dbReference>
<organism evidence="8 9">
    <name type="scientific">Entamoeba invadens IP1</name>
    <dbReference type="NCBI Taxonomy" id="370355"/>
    <lineage>
        <taxon>Eukaryota</taxon>
        <taxon>Amoebozoa</taxon>
        <taxon>Evosea</taxon>
        <taxon>Archamoebae</taxon>
        <taxon>Mastigamoebida</taxon>
        <taxon>Entamoebidae</taxon>
        <taxon>Entamoeba</taxon>
    </lineage>
</organism>
<sequence>MATSGRTVTLQSSDLMQFVVDREIAKNSGVVKNLLEDFSEDNPTIPFMNVRGKILEKVIEFMTYHHNHSFLLGDDKEKDSTAIEPWDKNFCNVDQATLFELLQAANFMDVKGLLDVTCKTVANMIRGKTPEEIRKTFGIVNDFTPEEEEQIRKENLWCEELK</sequence>
<evidence type="ECO:0000259" key="7">
    <source>
        <dbReference type="Pfam" id="PF03931"/>
    </source>
</evidence>
<evidence type="ECO:0000256" key="2">
    <source>
        <dbReference type="ARBA" id="ARBA00022786"/>
    </source>
</evidence>
<comment type="subunit">
    <text evidence="4">Multiprotein complex (SCF) with cullin and F-box-containing protein. Capable of undergoing aggregation.</text>
</comment>
<dbReference type="InterPro" id="IPR016073">
    <property type="entry name" value="Skp1_comp_POZ"/>
</dbReference>
<dbReference type="SUPFAM" id="SSF54695">
    <property type="entry name" value="POZ domain"/>
    <property type="match status" value="1"/>
</dbReference>
<evidence type="ECO:0000256" key="5">
    <source>
        <dbReference type="PIRNR" id="PIRNR028729"/>
    </source>
</evidence>
<dbReference type="GO" id="GO:0097602">
    <property type="term" value="F:cullin family protein binding"/>
    <property type="evidence" value="ECO:0007669"/>
    <property type="project" value="UniProtKB-ARBA"/>
</dbReference>
<dbReference type="VEuPathDB" id="AmoebaDB:EIN_498130"/>
<dbReference type="Gene3D" id="3.30.710.10">
    <property type="entry name" value="Potassium Channel Kv1.1, Chain A"/>
    <property type="match status" value="1"/>
</dbReference>
<dbReference type="AlphaFoldDB" id="A0A0A1UH40"/>
<dbReference type="GO" id="GO:0042802">
    <property type="term" value="F:identical protein binding"/>
    <property type="evidence" value="ECO:0007669"/>
    <property type="project" value="UniProtKB-ARBA"/>
</dbReference>
<dbReference type="GO" id="GO:0043223">
    <property type="term" value="C:cytoplasmic SCF ubiquitin ligase complex"/>
    <property type="evidence" value="ECO:0007669"/>
    <property type="project" value="UniProtKB-ARBA"/>
</dbReference>
<evidence type="ECO:0000259" key="6">
    <source>
        <dbReference type="Pfam" id="PF01466"/>
    </source>
</evidence>
<evidence type="ECO:0000256" key="4">
    <source>
        <dbReference type="ARBA" id="ARBA00063380"/>
    </source>
</evidence>
<dbReference type="OrthoDB" id="2342932at2759"/>
<feature type="domain" description="SKP1 component POZ" evidence="7">
    <location>
        <begin position="7"/>
        <end position="67"/>
    </location>
</feature>
<dbReference type="RefSeq" id="XP_004261394.1">
    <property type="nucleotide sequence ID" value="XM_004261346.1"/>
</dbReference>
<dbReference type="UniPathway" id="UPA00143"/>
<gene>
    <name evidence="8" type="ORF">EIN_498130</name>
</gene>
<dbReference type="InterPro" id="IPR011333">
    <property type="entry name" value="SKP1/BTB/POZ_sf"/>
</dbReference>
<dbReference type="InterPro" id="IPR016072">
    <property type="entry name" value="Skp1_comp_dimer"/>
</dbReference>
<comment type="pathway">
    <text evidence="5">Protein modification; protein ubiquitination.</text>
</comment>
<keyword evidence="2 5" id="KW-0833">Ubl conjugation pathway</keyword>
<name>A0A0A1UH40_ENTIV</name>